<evidence type="ECO:0000256" key="6">
    <source>
        <dbReference type="ARBA" id="ARBA00022989"/>
    </source>
</evidence>
<feature type="transmembrane region" description="Helical" evidence="8">
    <location>
        <begin position="88"/>
        <end position="106"/>
    </location>
</feature>
<protein>
    <submittedName>
        <fullName evidence="9">Iron complex transport system permease protein</fullName>
    </submittedName>
</protein>
<evidence type="ECO:0000256" key="3">
    <source>
        <dbReference type="ARBA" id="ARBA00022448"/>
    </source>
</evidence>
<dbReference type="PANTHER" id="PTHR30472:SF19">
    <property type="entry name" value="PETROBACTIN IMPORT SYSTEM PERMEASE PROTEIN YCLO"/>
    <property type="match status" value="1"/>
</dbReference>
<dbReference type="GO" id="GO:0005886">
    <property type="term" value="C:plasma membrane"/>
    <property type="evidence" value="ECO:0007669"/>
    <property type="project" value="UniProtKB-SubCell"/>
</dbReference>
<name>A0A4R2GPZ2_9HYPH</name>
<feature type="transmembrane region" description="Helical" evidence="8">
    <location>
        <begin position="17"/>
        <end position="46"/>
    </location>
</feature>
<dbReference type="AlphaFoldDB" id="A0A4R2GPZ2"/>
<evidence type="ECO:0000256" key="7">
    <source>
        <dbReference type="ARBA" id="ARBA00023136"/>
    </source>
</evidence>
<dbReference type="RefSeq" id="WP_245514438.1">
    <property type="nucleotide sequence ID" value="NZ_JBHUNN010000002.1"/>
</dbReference>
<keyword evidence="6 8" id="KW-1133">Transmembrane helix</keyword>
<proteinExistence type="inferred from homology"/>
<dbReference type="InterPro" id="IPR037294">
    <property type="entry name" value="ABC_BtuC-like"/>
</dbReference>
<feature type="transmembrane region" description="Helical" evidence="8">
    <location>
        <begin position="275"/>
        <end position="295"/>
    </location>
</feature>
<evidence type="ECO:0000256" key="4">
    <source>
        <dbReference type="ARBA" id="ARBA00022475"/>
    </source>
</evidence>
<dbReference type="GO" id="GO:0033214">
    <property type="term" value="P:siderophore-iron import into cell"/>
    <property type="evidence" value="ECO:0007669"/>
    <property type="project" value="TreeGrafter"/>
</dbReference>
<feature type="transmembrane region" description="Helical" evidence="8">
    <location>
        <begin position="235"/>
        <end position="268"/>
    </location>
</feature>
<feature type="transmembrane region" description="Helical" evidence="8">
    <location>
        <begin position="178"/>
        <end position="205"/>
    </location>
</feature>
<reference evidence="9 10" key="1">
    <citation type="submission" date="2019-03" db="EMBL/GenBank/DDBJ databases">
        <title>Genomic Encyclopedia of Type Strains, Phase IV (KMG-IV): sequencing the most valuable type-strain genomes for metagenomic binning, comparative biology and taxonomic classification.</title>
        <authorList>
            <person name="Goeker M."/>
        </authorList>
    </citation>
    <scope>NUCLEOTIDE SEQUENCE [LARGE SCALE GENOMIC DNA]</scope>
    <source>
        <strain evidence="9 10">DSM 22958</strain>
    </source>
</reference>
<evidence type="ECO:0000313" key="10">
    <source>
        <dbReference type="Proteomes" id="UP000294881"/>
    </source>
</evidence>
<dbReference type="Gene3D" id="1.10.3470.10">
    <property type="entry name" value="ABC transporter involved in vitamin B12 uptake, BtuC"/>
    <property type="match status" value="1"/>
</dbReference>
<keyword evidence="10" id="KW-1185">Reference proteome</keyword>
<evidence type="ECO:0000256" key="2">
    <source>
        <dbReference type="ARBA" id="ARBA00007935"/>
    </source>
</evidence>
<evidence type="ECO:0000256" key="1">
    <source>
        <dbReference type="ARBA" id="ARBA00004651"/>
    </source>
</evidence>
<feature type="transmembrane region" description="Helical" evidence="8">
    <location>
        <begin position="140"/>
        <end position="158"/>
    </location>
</feature>
<feature type="transmembrane region" description="Helical" evidence="8">
    <location>
        <begin position="53"/>
        <end position="73"/>
    </location>
</feature>
<comment type="similarity">
    <text evidence="2">Belongs to the binding-protein-dependent transport system permease family. FecCD subfamily.</text>
</comment>
<keyword evidence="7 8" id="KW-0472">Membrane</keyword>
<evidence type="ECO:0000256" key="5">
    <source>
        <dbReference type="ARBA" id="ARBA00022692"/>
    </source>
</evidence>
<keyword evidence="4" id="KW-1003">Cell membrane</keyword>
<dbReference type="Proteomes" id="UP000294881">
    <property type="component" value="Unassembled WGS sequence"/>
</dbReference>
<feature type="transmembrane region" description="Helical" evidence="8">
    <location>
        <begin position="301"/>
        <end position="322"/>
    </location>
</feature>
<dbReference type="InterPro" id="IPR000522">
    <property type="entry name" value="ABC_transptr_permease_BtuC"/>
</dbReference>
<dbReference type="SUPFAM" id="SSF81345">
    <property type="entry name" value="ABC transporter involved in vitamin B12 uptake, BtuC"/>
    <property type="match status" value="1"/>
</dbReference>
<accession>A0A4R2GPZ2</accession>
<feature type="transmembrane region" description="Helical" evidence="8">
    <location>
        <begin position="113"/>
        <end position="134"/>
    </location>
</feature>
<keyword evidence="3" id="KW-0813">Transport</keyword>
<gene>
    <name evidence="9" type="ORF">EV666_11353</name>
</gene>
<comment type="caution">
    <text evidence="9">The sequence shown here is derived from an EMBL/GenBank/DDBJ whole genome shotgun (WGS) entry which is preliminary data.</text>
</comment>
<comment type="subcellular location">
    <subcellularLocation>
        <location evidence="1">Cell membrane</location>
        <topology evidence="1">Multi-pass membrane protein</topology>
    </subcellularLocation>
</comment>
<evidence type="ECO:0000313" key="9">
    <source>
        <dbReference type="EMBL" id="TCO11217.1"/>
    </source>
</evidence>
<evidence type="ECO:0000256" key="8">
    <source>
        <dbReference type="SAM" id="Phobius"/>
    </source>
</evidence>
<dbReference type="GO" id="GO:0022857">
    <property type="term" value="F:transmembrane transporter activity"/>
    <property type="evidence" value="ECO:0007669"/>
    <property type="project" value="InterPro"/>
</dbReference>
<sequence>MPADLTASPGSGRSGGLILLALLVIALFACTAFMTVGVTGGWAFVLQLRAVKLAALLLVGCAIALATVLFQTVSGNRILTPSIMGFDALYILIQTSAVFAIGASGLNLVDKRLLFLGQAALMTAFAALLYRWLFTGAVRSLHLLLLAGVVLGMLFRSVSNILQRMIDPNEFVVLQDRFFASFNTVDTTLLGIAAVIIALAAIAIWRMRATLDVLGLGRDAAIALGVPYKRTTMTVLLLVAALTSTSTALVGPVAFFGLLVANMAYALIPSHRHALTLPAAALIAVICLVGGQTVLERVFAFNTALAIIVEFLGGIVFLFMLVRGAVR</sequence>
<organism evidence="9 10">
    <name type="scientific">Camelimonas lactis</name>
    <dbReference type="NCBI Taxonomy" id="659006"/>
    <lineage>
        <taxon>Bacteria</taxon>
        <taxon>Pseudomonadati</taxon>
        <taxon>Pseudomonadota</taxon>
        <taxon>Alphaproteobacteria</taxon>
        <taxon>Hyphomicrobiales</taxon>
        <taxon>Chelatococcaceae</taxon>
        <taxon>Camelimonas</taxon>
    </lineage>
</organism>
<keyword evidence="5 8" id="KW-0812">Transmembrane</keyword>
<dbReference type="PANTHER" id="PTHR30472">
    <property type="entry name" value="FERRIC ENTEROBACTIN TRANSPORT SYSTEM PERMEASE PROTEIN"/>
    <property type="match status" value="1"/>
</dbReference>
<dbReference type="Pfam" id="PF01032">
    <property type="entry name" value="FecCD"/>
    <property type="match status" value="1"/>
</dbReference>
<dbReference type="EMBL" id="SLWL01000013">
    <property type="protein sequence ID" value="TCO11217.1"/>
    <property type="molecule type" value="Genomic_DNA"/>
</dbReference>